<dbReference type="AlphaFoldDB" id="A0A2H3E8T5"/>
<feature type="transmembrane region" description="Helical" evidence="1">
    <location>
        <begin position="64"/>
        <end position="84"/>
    </location>
</feature>
<keyword evidence="3" id="KW-1185">Reference proteome</keyword>
<dbReference type="Proteomes" id="UP000217790">
    <property type="component" value="Unassembled WGS sequence"/>
</dbReference>
<feature type="transmembrane region" description="Helical" evidence="1">
    <location>
        <begin position="239"/>
        <end position="260"/>
    </location>
</feature>
<protein>
    <submittedName>
        <fullName evidence="2">Uncharacterized protein</fullName>
    </submittedName>
</protein>
<name>A0A2H3E8T5_ARMGA</name>
<organism evidence="2 3">
    <name type="scientific">Armillaria gallica</name>
    <name type="common">Bulbous honey fungus</name>
    <name type="synonym">Armillaria bulbosa</name>
    <dbReference type="NCBI Taxonomy" id="47427"/>
    <lineage>
        <taxon>Eukaryota</taxon>
        <taxon>Fungi</taxon>
        <taxon>Dikarya</taxon>
        <taxon>Basidiomycota</taxon>
        <taxon>Agaricomycotina</taxon>
        <taxon>Agaricomycetes</taxon>
        <taxon>Agaricomycetidae</taxon>
        <taxon>Agaricales</taxon>
        <taxon>Marasmiineae</taxon>
        <taxon>Physalacriaceae</taxon>
        <taxon>Armillaria</taxon>
    </lineage>
</organism>
<dbReference type="InParanoid" id="A0A2H3E8T5"/>
<evidence type="ECO:0000256" key="1">
    <source>
        <dbReference type="SAM" id="Phobius"/>
    </source>
</evidence>
<keyword evidence="1" id="KW-1133">Transmembrane helix</keyword>
<proteinExistence type="predicted"/>
<gene>
    <name evidence="2" type="ORF">ARMGADRAFT_36004</name>
</gene>
<feature type="transmembrane region" description="Helical" evidence="1">
    <location>
        <begin position="91"/>
        <end position="109"/>
    </location>
</feature>
<keyword evidence="1" id="KW-0812">Transmembrane</keyword>
<evidence type="ECO:0000313" key="3">
    <source>
        <dbReference type="Proteomes" id="UP000217790"/>
    </source>
</evidence>
<sequence>MVSTSWASEFSLMWNAVERFVDGNPVGWEVVSVAVLNVWKHRLLRPLLAVASEEVLAVGAEDSVIAVEVSVVVVVSVVGVEGALAATVEEAMVVIAVVLAAIVALVVIVEVEAFVEVMEGSEAAGTVTEVGISAAAEADSGAAEGLVLATKVVAASMTSRMGMDLLPAVGMAAPPAAAMDPQAVGTEVVVGIATTSSVAMGRVVTTIEIPKDHGTNPMVICRGISGYLVRHIFCQEVTVYPWVGFCGWCCSFLSLFPIILRKYLHVPAGMYMSVRQVYIW</sequence>
<dbReference type="EMBL" id="KZ293644">
    <property type="protein sequence ID" value="PBL03836.1"/>
    <property type="molecule type" value="Genomic_DNA"/>
</dbReference>
<reference evidence="3" key="1">
    <citation type="journal article" date="2017" name="Nat. Ecol. Evol.">
        <title>Genome expansion and lineage-specific genetic innovations in the forest pathogenic fungi Armillaria.</title>
        <authorList>
            <person name="Sipos G."/>
            <person name="Prasanna A.N."/>
            <person name="Walter M.C."/>
            <person name="O'Connor E."/>
            <person name="Balint B."/>
            <person name="Krizsan K."/>
            <person name="Kiss B."/>
            <person name="Hess J."/>
            <person name="Varga T."/>
            <person name="Slot J."/>
            <person name="Riley R."/>
            <person name="Boka B."/>
            <person name="Rigling D."/>
            <person name="Barry K."/>
            <person name="Lee J."/>
            <person name="Mihaltcheva S."/>
            <person name="LaButti K."/>
            <person name="Lipzen A."/>
            <person name="Waldron R."/>
            <person name="Moloney N.M."/>
            <person name="Sperisen C."/>
            <person name="Kredics L."/>
            <person name="Vagvoelgyi C."/>
            <person name="Patrignani A."/>
            <person name="Fitzpatrick D."/>
            <person name="Nagy I."/>
            <person name="Doyle S."/>
            <person name="Anderson J.B."/>
            <person name="Grigoriev I.V."/>
            <person name="Gueldener U."/>
            <person name="Muensterkoetter M."/>
            <person name="Nagy L.G."/>
        </authorList>
    </citation>
    <scope>NUCLEOTIDE SEQUENCE [LARGE SCALE GENOMIC DNA]</scope>
    <source>
        <strain evidence="3">Ar21-2</strain>
    </source>
</reference>
<evidence type="ECO:0000313" key="2">
    <source>
        <dbReference type="EMBL" id="PBL03836.1"/>
    </source>
</evidence>
<accession>A0A2H3E8T5</accession>
<keyword evidence="1" id="KW-0472">Membrane</keyword>